<keyword evidence="1" id="KW-0472">Membrane</keyword>
<evidence type="ECO:0000256" key="1">
    <source>
        <dbReference type="SAM" id="Phobius"/>
    </source>
</evidence>
<feature type="transmembrane region" description="Helical" evidence="1">
    <location>
        <begin position="63"/>
        <end position="84"/>
    </location>
</feature>
<dbReference type="Proteomes" id="UP000194767">
    <property type="component" value="Unassembled WGS sequence"/>
</dbReference>
<gene>
    <name evidence="3" type="ORF">AE32_02218</name>
    <name evidence="2" type="ORF">AL533_05795</name>
    <name evidence="4" type="ORF">B9X58_15465</name>
</gene>
<accession>A0A334HNY8</accession>
<dbReference type="Proteomes" id="UP000237921">
    <property type="component" value="Chromosome"/>
</dbReference>
<evidence type="ECO:0000313" key="7">
    <source>
        <dbReference type="Proteomes" id="UP000237921"/>
    </source>
</evidence>
<accession>A0A0R0WWQ0</accession>
<reference evidence="4 6" key="2">
    <citation type="submission" date="2017-05" db="EMBL/GenBank/DDBJ databases">
        <authorList>
            <person name="Kreiswirth B."/>
            <person name="Manca C."/>
            <person name="Chen L."/>
            <person name="Evans S."/>
            <person name="Fowler V."/>
            <person name="Patel R."/>
            <person name="Chambers H."/>
            <person name="Bonomo R."/>
            <person name="Paul V."/>
            <person name="Sankar J."/>
            <person name="Gaind R."/>
            <person name="Ray P."/>
            <person name="Gautam V."/>
            <person name="Biswal M."/>
            <person name="Datta S."/>
            <person name="Walia K."/>
            <person name="Adams M."/>
            <person name="Nelson K."/>
            <person name="Sutton G."/>
            <person name="Fouts D."/>
            <person name="Hujer K."/>
            <person name="Hujer A."/>
        </authorList>
    </citation>
    <scope>NUCLEOTIDE SEQUENCE [LARGE SCALE GENOMIC DNA]</scope>
    <source>
        <strain evidence="4 6">PR324</strain>
    </source>
</reference>
<accession>A0A0A7XI39</accession>
<dbReference type="Proteomes" id="UP000027208">
    <property type="component" value="Unassembled WGS sequence"/>
</dbReference>
<dbReference type="RefSeq" id="WP_004886671.1">
    <property type="nucleotide sequence ID" value="NZ_AMZR01000009.1"/>
</dbReference>
<dbReference type="AlphaFoldDB" id="A0A0A7XI39"/>
<dbReference type="EMBL" id="CP014019">
    <property type="protein sequence ID" value="AVF43930.1"/>
    <property type="molecule type" value="Genomic_DNA"/>
</dbReference>
<protein>
    <submittedName>
        <fullName evidence="3">Uncharacterized protein</fullName>
    </submittedName>
</protein>
<name>A0A0A7XI39_ACINO</name>
<evidence type="ECO:0000313" key="3">
    <source>
        <dbReference type="EMBL" id="KDM56060.1"/>
    </source>
</evidence>
<feature type="transmembrane region" description="Helical" evidence="1">
    <location>
        <begin position="119"/>
        <end position="140"/>
    </location>
</feature>
<evidence type="ECO:0000313" key="6">
    <source>
        <dbReference type="Proteomes" id="UP000194767"/>
    </source>
</evidence>
<proteinExistence type="predicted"/>
<evidence type="ECO:0000313" key="4">
    <source>
        <dbReference type="EMBL" id="OTL94924.1"/>
    </source>
</evidence>
<evidence type="ECO:0000313" key="5">
    <source>
        <dbReference type="Proteomes" id="UP000027208"/>
    </source>
</evidence>
<keyword evidence="1" id="KW-1133">Transmembrane helix</keyword>
<organism evidence="3 5">
    <name type="scientific">Acinetobacter nosocomialis</name>
    <dbReference type="NCBI Taxonomy" id="106654"/>
    <lineage>
        <taxon>Bacteria</taxon>
        <taxon>Pseudomonadati</taxon>
        <taxon>Pseudomonadota</taxon>
        <taxon>Gammaproteobacteria</taxon>
        <taxon>Moraxellales</taxon>
        <taxon>Moraxellaceae</taxon>
        <taxon>Acinetobacter</taxon>
        <taxon>Acinetobacter calcoaceticus/baumannii complex</taxon>
    </lineage>
</organism>
<sequence length="143" mass="16742">MSWKFLTFSVFFTDIFLLFLMFYLGYDFETFKKVALAETLLVIIALIFDSMEQKKKPIFPGCIVYPLLGILFILGFTPILDFFAERPKGFHSWDIKNMWMINVNEGNYQLNRLAWYGKAYVQLGFAMVGGILGFIFHLVFRNT</sequence>
<reference evidence="3 5" key="1">
    <citation type="submission" date="2014-04" db="EMBL/GenBank/DDBJ databases">
        <title>The Genome Sequence of Acinetobacter baumanii BIDMC 57.</title>
        <authorList>
            <consortium name="The Broad Institute Genomics Platform"/>
            <consortium name="The Broad Institute Genome Sequencing Center for Infectious Disease"/>
            <person name="Murphy C."/>
            <person name="Cosimi L."/>
            <person name="Cerqueira G."/>
            <person name="Feldgarden M."/>
            <person name="Earl A."/>
            <person name="Spencer M.D."/>
            <person name="Fodor A."/>
            <person name="Sautter R.L."/>
            <person name="Hung D."/>
            <person name="Onderdonk A.B."/>
            <person name="Ernst C."/>
            <person name="Delaney M."/>
            <person name="DuBois A."/>
            <person name="Young S.K."/>
            <person name="Zeng Q."/>
            <person name="Gargeya S."/>
            <person name="Abouelleil A."/>
            <person name="Alvarado L."/>
            <person name="Chapman S.B."/>
            <person name="Gainer-Dewar J."/>
            <person name="Goldberg J."/>
            <person name="Griggs A."/>
            <person name="Gujja S."/>
            <person name="Hansen M."/>
            <person name="Howarth C."/>
            <person name="Imamovic A."/>
            <person name="Larimer J."/>
            <person name="Pearson M."/>
            <person name="Poon T.W."/>
            <person name="Priest M."/>
            <person name="Roberts A."/>
            <person name="Saif S."/>
            <person name="Shea T."/>
            <person name="Sykes S."/>
            <person name="Wortman J."/>
            <person name="Nusbaum C."/>
            <person name="Birren B."/>
        </authorList>
    </citation>
    <scope>NUCLEOTIDE SEQUENCE [LARGE SCALE GENOMIC DNA]</scope>
    <source>
        <strain evidence="3 5">BIDMC 57</strain>
    </source>
</reference>
<reference evidence="7" key="3">
    <citation type="submission" date="2017-12" db="EMBL/GenBank/DDBJ databases">
        <title>FDA dAtabase for Regulatory Grade micrObial Sequences (FDA-ARGOS): Supporting development and validation of Infectious Disease Dx tests.</title>
        <authorList>
            <person name="Hoffmann M."/>
            <person name="Allard M."/>
            <person name="Evans P."/>
            <person name="Brown E."/>
            <person name="Tallon L."/>
            <person name="Sadzewicz L."/>
            <person name="Sengamalay N."/>
            <person name="Ott S."/>
            <person name="Godinez A."/>
            <person name="Nagaraj S."/>
            <person name="Vavikolanu K."/>
            <person name="Aluvathingal J."/>
            <person name="Nadendla S."/>
            <person name="Sichtig H."/>
        </authorList>
    </citation>
    <scope>NUCLEOTIDE SEQUENCE [LARGE SCALE GENOMIC DNA]</scope>
    <source>
        <strain evidence="7">FDAARGOS_129</strain>
    </source>
</reference>
<evidence type="ECO:0000313" key="2">
    <source>
        <dbReference type="EMBL" id="AVF43930.1"/>
    </source>
</evidence>
<dbReference type="GeneID" id="92796788"/>
<dbReference type="KEGG" id="ano:RR32_07715"/>
<dbReference type="EMBL" id="JMUI01000007">
    <property type="protein sequence ID" value="KDM56060.1"/>
    <property type="molecule type" value="Genomic_DNA"/>
</dbReference>
<keyword evidence="1" id="KW-0812">Transmembrane</keyword>
<reference evidence="2" key="4">
    <citation type="submission" date="2017-12" db="EMBL/GenBank/DDBJ databases">
        <title>FDA dAtabase for Regulatory Grade micrObial Sequences (FDA-ARGOS): Supporting development and validation of Infectious Disease Dx tests.</title>
        <authorList>
            <person name="Campos J."/>
            <person name="Goldberg B."/>
            <person name="Tallon L."/>
            <person name="Sadzewicz L."/>
            <person name="Sengamalay N."/>
            <person name="Ott S."/>
            <person name="Godinez A."/>
            <person name="Nagaraj S."/>
            <person name="Vavikolanu K."/>
            <person name="Aluvathingal J."/>
            <person name="Nadendla S."/>
            <person name="Nandy P."/>
            <person name="Hobson J."/>
            <person name="Sichtig H."/>
        </authorList>
    </citation>
    <scope>NUCLEOTIDE SEQUENCE</scope>
    <source>
        <strain evidence="2">FDAARGOS_129</strain>
    </source>
</reference>
<feature type="transmembrane region" description="Helical" evidence="1">
    <location>
        <begin position="5"/>
        <end position="25"/>
    </location>
</feature>
<feature type="transmembrane region" description="Helical" evidence="1">
    <location>
        <begin position="31"/>
        <end position="51"/>
    </location>
</feature>
<accession>K9BWI4</accession>
<dbReference type="EMBL" id="NGDO01000070">
    <property type="protein sequence ID" value="OTL94924.1"/>
    <property type="molecule type" value="Genomic_DNA"/>
</dbReference>